<dbReference type="GO" id="GO:0008168">
    <property type="term" value="F:methyltransferase activity"/>
    <property type="evidence" value="ECO:0007669"/>
    <property type="project" value="UniProtKB-KW"/>
</dbReference>
<accession>A0A0U2X723</accession>
<proteinExistence type="predicted"/>
<dbReference type="Pfam" id="PF13489">
    <property type="entry name" value="Methyltransf_23"/>
    <property type="match status" value="1"/>
</dbReference>
<dbReference type="Gene3D" id="3.40.50.150">
    <property type="entry name" value="Vaccinia Virus protein VP39"/>
    <property type="match status" value="1"/>
</dbReference>
<keyword evidence="1" id="KW-0489">Methyltransferase</keyword>
<dbReference type="GO" id="GO:0032259">
    <property type="term" value="P:methylation"/>
    <property type="evidence" value="ECO:0007669"/>
    <property type="project" value="UniProtKB-KW"/>
</dbReference>
<dbReference type="EMBL" id="KT201084">
    <property type="protein sequence ID" value="ALS55981.1"/>
    <property type="molecule type" value="Genomic_DNA"/>
</dbReference>
<name>A0A0U2X723_9BACT</name>
<protein>
    <submittedName>
        <fullName evidence="1">Putative methyltransferase type 12</fullName>
    </submittedName>
</protein>
<organism evidence="1">
    <name type="scientific">uncultured bacterium EIL102C09</name>
    <dbReference type="NCBI Taxonomy" id="1768197"/>
    <lineage>
        <taxon>Bacteria</taxon>
        <taxon>environmental samples</taxon>
    </lineage>
</organism>
<keyword evidence="1" id="KW-0808">Transferase</keyword>
<dbReference type="SUPFAM" id="SSF53335">
    <property type="entry name" value="S-adenosyl-L-methionine-dependent methyltransferases"/>
    <property type="match status" value="1"/>
</dbReference>
<sequence length="184" mass="20815">MATLMAAGTYLQPAAEQAHYLTHQNASDDPGYQHFLNKLLVPFMSVLPPNQRGLDFGCGPGPALSSMLRAAGHAMVDYDPIFAPDHGQLAHPYDFITATEVIEHFRTPAESFDQLDSLLRPGGWLGLMTEFQTDDQGFANWRYRRDPTHVIFYRAETLRWLAHDRGWFCEIPKKNIALMRKPLG</sequence>
<dbReference type="InterPro" id="IPR029063">
    <property type="entry name" value="SAM-dependent_MTases_sf"/>
</dbReference>
<evidence type="ECO:0000313" key="1">
    <source>
        <dbReference type="EMBL" id="ALS55981.1"/>
    </source>
</evidence>
<reference evidence="1" key="1">
    <citation type="journal article" date="2016" name="ISME J.">
        <title>Functional metagenomic screen reveals new and diverse microbial rhodopsins.</title>
        <authorList>
            <person name="Pushkarev A."/>
            <person name="Beja O."/>
        </authorList>
    </citation>
    <scope>NUCLEOTIDE SEQUENCE</scope>
</reference>
<dbReference type="AlphaFoldDB" id="A0A0U2X723"/>